<dbReference type="PANTHER" id="PTHR34580">
    <property type="match status" value="1"/>
</dbReference>
<dbReference type="RefSeq" id="WP_205560071.1">
    <property type="nucleotide sequence ID" value="NZ_JACGEP010000080.1"/>
</dbReference>
<dbReference type="Pfam" id="PF25583">
    <property type="entry name" value="WCX"/>
    <property type="match status" value="1"/>
</dbReference>
<comment type="caution">
    <text evidence="3">The sequence shown here is derived from an EMBL/GenBank/DDBJ whole genome shotgun (WGS) entry which is preliminary data.</text>
</comment>
<dbReference type="AlphaFoldDB" id="A0AAE3BGI1"/>
<evidence type="ECO:0000259" key="1">
    <source>
        <dbReference type="Pfam" id="PF13280"/>
    </source>
</evidence>
<dbReference type="Pfam" id="PF13280">
    <property type="entry name" value="WYL"/>
    <property type="match status" value="1"/>
</dbReference>
<dbReference type="PROSITE" id="PS52050">
    <property type="entry name" value="WYL"/>
    <property type="match status" value="1"/>
</dbReference>
<dbReference type="InterPro" id="IPR026881">
    <property type="entry name" value="WYL_dom"/>
</dbReference>
<dbReference type="EMBL" id="JACGEP010000080">
    <property type="protein sequence ID" value="MBN3053739.1"/>
    <property type="molecule type" value="Genomic_DNA"/>
</dbReference>
<name>A0AAE3BGI1_9GAMM</name>
<dbReference type="InterPro" id="IPR036388">
    <property type="entry name" value="WH-like_DNA-bd_sf"/>
</dbReference>
<evidence type="ECO:0000313" key="4">
    <source>
        <dbReference type="Proteomes" id="UP000768524"/>
    </source>
</evidence>
<feature type="domain" description="WCX" evidence="2">
    <location>
        <begin position="215"/>
        <end position="289"/>
    </location>
</feature>
<evidence type="ECO:0000313" key="3">
    <source>
        <dbReference type="EMBL" id="MBN3053739.1"/>
    </source>
</evidence>
<dbReference type="Proteomes" id="UP000768524">
    <property type="component" value="Unassembled WGS sequence"/>
</dbReference>
<proteinExistence type="predicted"/>
<evidence type="ECO:0000259" key="2">
    <source>
        <dbReference type="Pfam" id="PF25583"/>
    </source>
</evidence>
<gene>
    <name evidence="3" type="ORF">H4F45_20190</name>
</gene>
<reference evidence="3" key="1">
    <citation type="submission" date="2020-07" db="EMBL/GenBank/DDBJ databases">
        <title>A pangenomic view of the genus Pectobacterium provides insights into genome organization, phylogeny, and virulence.</title>
        <authorList>
            <person name="Jonkheer E."/>
            <person name="Brankovics B."/>
            <person name="Houwers I."/>
            <person name="Van Der Wolf J."/>
            <person name="Bonants P."/>
            <person name="Vreeburg R."/>
            <person name="Bollema R."/>
            <person name="De Haan J."/>
            <person name="Berke L."/>
            <person name="De Ridder D."/>
            <person name="Smit S."/>
            <person name="Van Der Lee T.A.J."/>
        </authorList>
    </citation>
    <scope>NUCLEOTIDE SEQUENCE</scope>
    <source>
        <strain evidence="3">NAK:433</strain>
    </source>
</reference>
<sequence>MADSARSRSAERLVDILMELQTYGVVSRYRLMKKFNITERTVYRDLNMLSSFIEGCGDGEYRLISSRTQNNSYDASNNQLAKLLDADAVFPDRDEYFWSNLEKRTVEQHVKVQFNNPEHSAKNDLRRHFNLLEKAIQKNNICHILYKNKMRVAHPYKLVNQKNIWYLQATENGKLKSFSLSKIHWLDIRKEHFTVETPILSLIDEYSDPWVSKETFEVRVHIKKNISGYFIRRDLLPKQELLLEEDDGVTLLCKAAHQNQIIPLVLFWLPNIEILEPEWLKKTVINMLHNYIAGDRGSIPVLECDA</sequence>
<accession>A0AAE3BGI1</accession>
<feature type="domain" description="WYL" evidence="1">
    <location>
        <begin position="128"/>
        <end position="184"/>
    </location>
</feature>
<protein>
    <submittedName>
        <fullName evidence="3">WYL domain-containing protein</fullName>
    </submittedName>
</protein>
<organism evidence="3 4">
    <name type="scientific">Pectobacterium brasiliense</name>
    <dbReference type="NCBI Taxonomy" id="180957"/>
    <lineage>
        <taxon>Bacteria</taxon>
        <taxon>Pseudomonadati</taxon>
        <taxon>Pseudomonadota</taxon>
        <taxon>Gammaproteobacteria</taxon>
        <taxon>Enterobacterales</taxon>
        <taxon>Pectobacteriaceae</taxon>
        <taxon>Pectobacterium</taxon>
    </lineage>
</organism>
<dbReference type="InterPro" id="IPR051534">
    <property type="entry name" value="CBASS_pafABC_assoc_protein"/>
</dbReference>
<dbReference type="Gene3D" id="1.10.10.10">
    <property type="entry name" value="Winged helix-like DNA-binding domain superfamily/Winged helix DNA-binding domain"/>
    <property type="match status" value="1"/>
</dbReference>
<dbReference type="InterPro" id="IPR057727">
    <property type="entry name" value="WCX_dom"/>
</dbReference>
<dbReference type="PANTHER" id="PTHR34580:SF1">
    <property type="entry name" value="PROTEIN PAFC"/>
    <property type="match status" value="1"/>
</dbReference>